<name>A0A9X6NJM1_HYPEX</name>
<keyword evidence="3" id="KW-1185">Reference proteome</keyword>
<evidence type="ECO:0000313" key="3">
    <source>
        <dbReference type="Proteomes" id="UP000192578"/>
    </source>
</evidence>
<reference evidence="3" key="1">
    <citation type="submission" date="2017-01" db="EMBL/GenBank/DDBJ databases">
        <title>Comparative genomics of anhydrobiosis in the tardigrade Hypsibius dujardini.</title>
        <authorList>
            <person name="Yoshida Y."/>
            <person name="Koutsovoulos G."/>
            <person name="Laetsch D."/>
            <person name="Stevens L."/>
            <person name="Kumar S."/>
            <person name="Horikawa D."/>
            <person name="Ishino K."/>
            <person name="Komine S."/>
            <person name="Tomita M."/>
            <person name="Blaxter M."/>
            <person name="Arakawa K."/>
        </authorList>
    </citation>
    <scope>NUCLEOTIDE SEQUENCE [LARGE SCALE GENOMIC DNA]</scope>
    <source>
        <strain evidence="3">Z151</strain>
    </source>
</reference>
<dbReference type="EMBL" id="MTYJ01000524">
    <property type="protein sequence ID" value="OWA55067.1"/>
    <property type="molecule type" value="Genomic_DNA"/>
</dbReference>
<dbReference type="Gene3D" id="3.40.50.300">
    <property type="entry name" value="P-loop containing nucleotide triphosphate hydrolases"/>
    <property type="match status" value="1"/>
</dbReference>
<sequence>MGIFGSRQRNRGVDVEAINRRHAEEMAESRRLFAEQQAKNHSQHLAMIAAIQQDNIEERKRMEDAYKSAQDQLIQRHQTEQEHYEKRLAEMMQSVADAEKNMEALRDELQKPIRNREAKVNFVNGLNLVIKQTDKLLLVGPKGMGKSTFMWLLGQGEKPKQSYSDGTVEILQLDHFVDSIGLIGWSLEELVKLLVLMIYDGIPGDIILFGNDRIDVPLTNLGLLGINTPMIVMMNSTFWKNYEPKQQGRAKTIHLEDDSFGVKRVTPELDLEKVYDMDAYEDIKKFGRGFPITHHDDIQGLVMDRRDKANIRPFHFLLDLLGTTFNVSATENANEHGVEMLFRFIYIYEKKFKGDRLGFMNKATMQDFVGLA</sequence>
<protein>
    <submittedName>
        <fullName evidence="2">Uncharacterized protein</fullName>
    </submittedName>
</protein>
<organism evidence="2 3">
    <name type="scientific">Hypsibius exemplaris</name>
    <name type="common">Freshwater tardigrade</name>
    <dbReference type="NCBI Taxonomy" id="2072580"/>
    <lineage>
        <taxon>Eukaryota</taxon>
        <taxon>Metazoa</taxon>
        <taxon>Ecdysozoa</taxon>
        <taxon>Tardigrada</taxon>
        <taxon>Eutardigrada</taxon>
        <taxon>Parachela</taxon>
        <taxon>Hypsibioidea</taxon>
        <taxon>Hypsibiidae</taxon>
        <taxon>Hypsibius</taxon>
    </lineage>
</organism>
<evidence type="ECO:0000313" key="2">
    <source>
        <dbReference type="EMBL" id="OWA55067.1"/>
    </source>
</evidence>
<dbReference type="AlphaFoldDB" id="A0A9X6NJM1"/>
<comment type="caution">
    <text evidence="2">The sequence shown here is derived from an EMBL/GenBank/DDBJ whole genome shotgun (WGS) entry which is preliminary data.</text>
</comment>
<feature type="coiled-coil region" evidence="1">
    <location>
        <begin position="74"/>
        <end position="115"/>
    </location>
</feature>
<proteinExistence type="predicted"/>
<keyword evidence="1" id="KW-0175">Coiled coil</keyword>
<dbReference type="InterPro" id="IPR027417">
    <property type="entry name" value="P-loop_NTPase"/>
</dbReference>
<dbReference type="Proteomes" id="UP000192578">
    <property type="component" value="Unassembled WGS sequence"/>
</dbReference>
<gene>
    <name evidence="2" type="ORF">BV898_19452</name>
</gene>
<dbReference type="SUPFAM" id="SSF52540">
    <property type="entry name" value="P-loop containing nucleoside triphosphate hydrolases"/>
    <property type="match status" value="1"/>
</dbReference>
<evidence type="ECO:0000256" key="1">
    <source>
        <dbReference type="SAM" id="Coils"/>
    </source>
</evidence>
<dbReference type="OrthoDB" id="10428183at2759"/>
<accession>A0A9X6NJM1</accession>